<evidence type="ECO:0000256" key="1">
    <source>
        <dbReference type="ARBA" id="ARBA00004370"/>
    </source>
</evidence>
<gene>
    <name evidence="9 11" type="primary">secE</name>
    <name evidence="10" type="ORF">B9N56_02410</name>
    <name evidence="11" type="ORF">FOC70_04575</name>
</gene>
<evidence type="ECO:0000256" key="9">
    <source>
        <dbReference type="HAMAP-Rule" id="MF_00422"/>
    </source>
</evidence>
<comment type="function">
    <text evidence="9">Essential subunit of the Sec protein translocation channel SecYEG. Clamps together the 2 halves of SecY. May contact the channel plug during translocation.</text>
</comment>
<evidence type="ECO:0000256" key="4">
    <source>
        <dbReference type="ARBA" id="ARBA00022692"/>
    </source>
</evidence>
<dbReference type="HAMAP" id="MF_00422">
    <property type="entry name" value="SecE"/>
    <property type="match status" value="1"/>
</dbReference>
<dbReference type="InterPro" id="IPR001901">
    <property type="entry name" value="Translocase_SecE/Sec61-g"/>
</dbReference>
<reference evidence="10" key="1">
    <citation type="journal article" date="2017" name="J. Clin. Microbiol.">
        <title>Finegoldia magna Isolated from Orthopedic Joint Implant-Associated Infections.</title>
        <authorList>
            <person name="Soderquist B."/>
            <person name="Bjorklund S."/>
            <person name="Hellmark B."/>
            <person name="Jensen A."/>
            <person name="Bruggemann H."/>
        </authorList>
    </citation>
    <scope>NUCLEOTIDE SEQUENCE</scope>
    <source>
        <strain evidence="10">08T492</strain>
    </source>
</reference>
<dbReference type="GO" id="GO:0006605">
    <property type="term" value="P:protein targeting"/>
    <property type="evidence" value="ECO:0007669"/>
    <property type="project" value="UniProtKB-UniRule"/>
</dbReference>
<protein>
    <recommendedName>
        <fullName evidence="9">Protein translocase subunit SecE</fullName>
    </recommendedName>
</protein>
<keyword evidence="3 9" id="KW-1003">Cell membrane</keyword>
<evidence type="ECO:0000313" key="12">
    <source>
        <dbReference type="Proteomes" id="UP000215361"/>
    </source>
</evidence>
<dbReference type="Proteomes" id="UP000215361">
    <property type="component" value="Unassembled WGS sequence"/>
</dbReference>
<organism evidence="10 12">
    <name type="scientific">Finegoldia magna</name>
    <name type="common">Peptostreptococcus magnus</name>
    <dbReference type="NCBI Taxonomy" id="1260"/>
    <lineage>
        <taxon>Bacteria</taxon>
        <taxon>Bacillati</taxon>
        <taxon>Bacillota</taxon>
        <taxon>Tissierellia</taxon>
        <taxon>Tissierellales</taxon>
        <taxon>Peptoniphilaceae</taxon>
        <taxon>Finegoldia</taxon>
    </lineage>
</organism>
<name>A0A133N594_FINMA</name>
<keyword evidence="2 9" id="KW-0813">Transport</keyword>
<dbReference type="GO" id="GO:0043952">
    <property type="term" value="P:protein transport by the Sec complex"/>
    <property type="evidence" value="ECO:0007669"/>
    <property type="project" value="UniProtKB-UniRule"/>
</dbReference>
<dbReference type="GO" id="GO:0005886">
    <property type="term" value="C:plasma membrane"/>
    <property type="evidence" value="ECO:0007669"/>
    <property type="project" value="UniProtKB-SubCell"/>
</dbReference>
<dbReference type="Proteomes" id="UP000502899">
    <property type="component" value="Chromosome"/>
</dbReference>
<comment type="similarity">
    <text evidence="9">Belongs to the SecE/SEC61-gamma family.</text>
</comment>
<evidence type="ECO:0000256" key="8">
    <source>
        <dbReference type="ARBA" id="ARBA00023136"/>
    </source>
</evidence>
<proteinExistence type="inferred from homology"/>
<dbReference type="EMBL" id="CP054000">
    <property type="protein sequence ID" value="QKH79679.1"/>
    <property type="molecule type" value="Genomic_DNA"/>
</dbReference>
<dbReference type="GO" id="GO:0065002">
    <property type="term" value="P:intracellular protein transmembrane transport"/>
    <property type="evidence" value="ECO:0007669"/>
    <property type="project" value="UniProtKB-UniRule"/>
</dbReference>
<reference evidence="11 13" key="3">
    <citation type="submission" date="2020-05" db="EMBL/GenBank/DDBJ databases">
        <title>FDA dAtabase for Regulatory Grade micrObial Sequences (FDA-ARGOS): Supporting development and validation of Infectious Disease Dx tests.</title>
        <authorList>
            <person name="Pederson C."/>
            <person name="Tallon L."/>
            <person name="Sadzewicz L."/>
            <person name="Zhao X."/>
            <person name="Vavikolanu K."/>
            <person name="Mehta A."/>
            <person name="Aluvathingal J."/>
            <person name="Nadendla S."/>
            <person name="Myers T."/>
            <person name="Yan Y."/>
            <person name="Sichtig H."/>
        </authorList>
    </citation>
    <scope>NUCLEOTIDE SEQUENCE [LARGE SCALE GENOMIC DNA]</scope>
    <source>
        <strain evidence="11 13">FDAARGOS_764</strain>
    </source>
</reference>
<dbReference type="InterPro" id="IPR005807">
    <property type="entry name" value="SecE_bac"/>
</dbReference>
<keyword evidence="8 9" id="KW-0472">Membrane</keyword>
<keyword evidence="4 9" id="KW-0812">Transmembrane</keyword>
<evidence type="ECO:0000256" key="2">
    <source>
        <dbReference type="ARBA" id="ARBA00022448"/>
    </source>
</evidence>
<dbReference type="EMBL" id="NDYI01000008">
    <property type="protein sequence ID" value="OXZ38975.1"/>
    <property type="molecule type" value="Genomic_DNA"/>
</dbReference>
<evidence type="ECO:0000256" key="7">
    <source>
        <dbReference type="ARBA" id="ARBA00023010"/>
    </source>
</evidence>
<comment type="subunit">
    <text evidence="9">Component of the Sec protein translocase complex. Heterotrimer consisting of SecY, SecE and SecG subunits. The heterotrimers can form oligomers, although 1 heterotrimer is thought to be able to translocate proteins. Interacts with the ribosome. Interacts with SecDF, and other proteins may be involved. Interacts with SecA.</text>
</comment>
<sequence>MAAKNAQNSNQKSAPKNQGFLKGVKTEWNKIVWPTPKETLEYSVVVVIISFIVALIVYGLDTVFQRLIGLFI</sequence>
<dbReference type="GO" id="GO:0009306">
    <property type="term" value="P:protein secretion"/>
    <property type="evidence" value="ECO:0007669"/>
    <property type="project" value="UniProtKB-UniRule"/>
</dbReference>
<dbReference type="AlphaFoldDB" id="A0A133N594"/>
<dbReference type="InterPro" id="IPR038379">
    <property type="entry name" value="SecE_sf"/>
</dbReference>
<comment type="subcellular location">
    <subcellularLocation>
        <location evidence="9">Cell membrane</location>
        <topology evidence="9">Single-pass membrane protein</topology>
    </subcellularLocation>
    <subcellularLocation>
        <location evidence="1">Membrane</location>
    </subcellularLocation>
</comment>
<evidence type="ECO:0000313" key="10">
    <source>
        <dbReference type="EMBL" id="OXZ38975.1"/>
    </source>
</evidence>
<feature type="transmembrane region" description="Helical" evidence="9">
    <location>
        <begin position="42"/>
        <end position="60"/>
    </location>
</feature>
<evidence type="ECO:0000256" key="3">
    <source>
        <dbReference type="ARBA" id="ARBA00022475"/>
    </source>
</evidence>
<keyword evidence="6 9" id="KW-1133">Transmembrane helix</keyword>
<evidence type="ECO:0000313" key="11">
    <source>
        <dbReference type="EMBL" id="QKH79679.1"/>
    </source>
</evidence>
<accession>A0A133N594</accession>
<dbReference type="Gene3D" id="1.20.5.1030">
    <property type="entry name" value="Preprotein translocase secy subunit"/>
    <property type="match status" value="1"/>
</dbReference>
<dbReference type="RefSeq" id="WP_002838623.1">
    <property type="nucleotide sequence ID" value="NZ_CABKMR010000001.1"/>
</dbReference>
<evidence type="ECO:0000256" key="5">
    <source>
        <dbReference type="ARBA" id="ARBA00022927"/>
    </source>
</evidence>
<keyword evidence="5 9" id="KW-0653">Protein transport</keyword>
<dbReference type="NCBIfam" id="TIGR00964">
    <property type="entry name" value="secE_bact"/>
    <property type="match status" value="1"/>
</dbReference>
<reference evidence="12" key="2">
    <citation type="submission" date="2017-04" db="EMBL/GenBank/DDBJ databases">
        <title>Finegoldia magna isolated from orthopedic joint implant-associated infections.</title>
        <authorList>
            <person name="Bjorklund S."/>
            <person name="Bruggemann H."/>
            <person name="Jensen A."/>
            <person name="Hellmark B."/>
            <person name="Soderquist B."/>
        </authorList>
    </citation>
    <scope>NUCLEOTIDE SEQUENCE [LARGE SCALE GENOMIC DNA]</scope>
    <source>
        <strain evidence="12">08T492</strain>
    </source>
</reference>
<dbReference type="PANTHER" id="PTHR33910:SF1">
    <property type="entry name" value="PROTEIN TRANSLOCASE SUBUNIT SECE"/>
    <property type="match status" value="1"/>
</dbReference>
<evidence type="ECO:0000313" key="13">
    <source>
        <dbReference type="Proteomes" id="UP000502899"/>
    </source>
</evidence>
<dbReference type="GO" id="GO:0008320">
    <property type="term" value="F:protein transmembrane transporter activity"/>
    <property type="evidence" value="ECO:0007669"/>
    <property type="project" value="UniProtKB-UniRule"/>
</dbReference>
<dbReference type="Pfam" id="PF00584">
    <property type="entry name" value="SecE"/>
    <property type="match status" value="1"/>
</dbReference>
<keyword evidence="7 9" id="KW-0811">Translocation</keyword>
<dbReference type="OMA" id="FEYSWIV"/>
<evidence type="ECO:0000256" key="6">
    <source>
        <dbReference type="ARBA" id="ARBA00022989"/>
    </source>
</evidence>
<dbReference type="PRINTS" id="PR01650">
    <property type="entry name" value="SECETRNLCASE"/>
</dbReference>
<dbReference type="PANTHER" id="PTHR33910">
    <property type="entry name" value="PROTEIN TRANSLOCASE SUBUNIT SECE"/>
    <property type="match status" value="1"/>
</dbReference>